<name>A0A7T6Z6K8_9BACI</name>
<reference evidence="2 3" key="1">
    <citation type="submission" date="2020-06" db="EMBL/GenBank/DDBJ databases">
        <title>Genomic analysis of Salicibibacter sp. NKC5-3.</title>
        <authorList>
            <person name="Oh Y.J."/>
        </authorList>
    </citation>
    <scope>NUCLEOTIDE SEQUENCE [LARGE SCALE GENOMIC DNA]</scope>
    <source>
        <strain evidence="2 3">NKC5-3</strain>
    </source>
</reference>
<dbReference type="Proteomes" id="UP000595823">
    <property type="component" value="Chromosome"/>
</dbReference>
<dbReference type="AlphaFoldDB" id="A0A7T6Z6K8"/>
<feature type="compositionally biased region" description="Acidic residues" evidence="1">
    <location>
        <begin position="43"/>
        <end position="83"/>
    </location>
</feature>
<gene>
    <name evidence="2" type="ORF">HUG15_19810</name>
</gene>
<dbReference type="RefSeq" id="WP_200125094.1">
    <property type="nucleotide sequence ID" value="NZ_CP054705.1"/>
</dbReference>
<dbReference type="PROSITE" id="PS51257">
    <property type="entry name" value="PROKAR_LIPOPROTEIN"/>
    <property type="match status" value="1"/>
</dbReference>
<protein>
    <submittedName>
        <fullName evidence="2">Uncharacterized protein</fullName>
    </submittedName>
</protein>
<evidence type="ECO:0000313" key="3">
    <source>
        <dbReference type="Proteomes" id="UP000595823"/>
    </source>
</evidence>
<feature type="region of interest" description="Disordered" evidence="1">
    <location>
        <begin position="26"/>
        <end position="99"/>
    </location>
</feature>
<organism evidence="2 3">
    <name type="scientific">Salicibibacter cibarius</name>
    <dbReference type="NCBI Taxonomy" id="2743000"/>
    <lineage>
        <taxon>Bacteria</taxon>
        <taxon>Bacillati</taxon>
        <taxon>Bacillota</taxon>
        <taxon>Bacilli</taxon>
        <taxon>Bacillales</taxon>
        <taxon>Bacillaceae</taxon>
        <taxon>Salicibibacter</taxon>
    </lineage>
</organism>
<evidence type="ECO:0000256" key="1">
    <source>
        <dbReference type="SAM" id="MobiDB-lite"/>
    </source>
</evidence>
<accession>A0A7T6Z6K8</accession>
<proteinExistence type="predicted"/>
<evidence type="ECO:0000313" key="2">
    <source>
        <dbReference type="EMBL" id="QQK77607.1"/>
    </source>
</evidence>
<dbReference type="EMBL" id="CP054705">
    <property type="protein sequence ID" value="QQK77607.1"/>
    <property type="molecule type" value="Genomic_DNA"/>
</dbReference>
<keyword evidence="3" id="KW-1185">Reference proteome</keyword>
<dbReference type="KEGG" id="scia:HUG15_19810"/>
<sequence>MKTFTKTASTMVLSVALLAACGDDEEDIANDATKPADDTNEKEAEDSEIPEDEVAGDETAATEEDEENDENTDDLNEESDEESNGNSDDTVMDDGMHIGDDLLGLGETVTLEDSYGTYEITPDNPRFLDYFEHPNDSDEVFDSNWEFLAIDYDITIISDEGLEDESNEQLSASLYYEGEGVAQRPAEFQLRNWLGDMEEGESDTATVLYETSEGGDYKILLSPGLISVEGDDPFESEQIPELEESFEFTIEAEEDS</sequence>